<evidence type="ECO:0000256" key="5">
    <source>
        <dbReference type="SAM" id="MobiDB-lite"/>
    </source>
</evidence>
<evidence type="ECO:0000313" key="9">
    <source>
        <dbReference type="Proteomes" id="UP001152797"/>
    </source>
</evidence>
<dbReference type="InterPro" id="IPR036020">
    <property type="entry name" value="WW_dom_sf"/>
</dbReference>
<feature type="compositionally biased region" description="Low complexity" evidence="5">
    <location>
        <begin position="965"/>
        <end position="977"/>
    </location>
</feature>
<gene>
    <name evidence="7" type="ORF">C1SCF055_LOCUS22466</name>
</gene>
<dbReference type="OrthoDB" id="406077at2759"/>
<dbReference type="Proteomes" id="UP001152797">
    <property type="component" value="Unassembled WGS sequence"/>
</dbReference>
<accession>A0A9P1G1F0</accession>
<dbReference type="GO" id="GO:0005516">
    <property type="term" value="F:calmodulin binding"/>
    <property type="evidence" value="ECO:0007669"/>
    <property type="project" value="UniProtKB-KW"/>
</dbReference>
<feature type="region of interest" description="Disordered" evidence="5">
    <location>
        <begin position="1170"/>
        <end position="1193"/>
    </location>
</feature>
<keyword evidence="2" id="KW-0963">Cytoplasm</keyword>
<reference evidence="7" key="1">
    <citation type="submission" date="2022-10" db="EMBL/GenBank/DDBJ databases">
        <authorList>
            <person name="Chen Y."/>
            <person name="Dougan E. K."/>
            <person name="Chan C."/>
            <person name="Rhodes N."/>
            <person name="Thang M."/>
        </authorList>
    </citation>
    <scope>NUCLEOTIDE SEQUENCE</scope>
</reference>
<protein>
    <submittedName>
        <fullName evidence="8">Centrosomal protein of 164 kDa (Cep164)</fullName>
    </submittedName>
</protein>
<dbReference type="GO" id="GO:0000278">
    <property type="term" value="P:mitotic cell cycle"/>
    <property type="evidence" value="ECO:0007669"/>
    <property type="project" value="TreeGrafter"/>
</dbReference>
<feature type="compositionally biased region" description="Basic and acidic residues" evidence="5">
    <location>
        <begin position="817"/>
        <end position="830"/>
    </location>
</feature>
<dbReference type="AlphaFoldDB" id="A0A9P1G1F0"/>
<evidence type="ECO:0000313" key="7">
    <source>
        <dbReference type="EMBL" id="CAI3995946.1"/>
    </source>
</evidence>
<feature type="domain" description="WW" evidence="6">
    <location>
        <begin position="129"/>
        <end position="156"/>
    </location>
</feature>
<dbReference type="GO" id="GO:0005737">
    <property type="term" value="C:cytoplasm"/>
    <property type="evidence" value="ECO:0007669"/>
    <property type="project" value="UniProtKB-SubCell"/>
</dbReference>
<dbReference type="GO" id="GO:0007051">
    <property type="term" value="P:spindle organization"/>
    <property type="evidence" value="ECO:0007669"/>
    <property type="project" value="TreeGrafter"/>
</dbReference>
<dbReference type="Pfam" id="PF00612">
    <property type="entry name" value="IQ"/>
    <property type="match status" value="3"/>
</dbReference>
<feature type="domain" description="WW" evidence="6">
    <location>
        <begin position="885"/>
        <end position="919"/>
    </location>
</feature>
<feature type="compositionally biased region" description="Low complexity" evidence="5">
    <location>
        <begin position="1128"/>
        <end position="1141"/>
    </location>
</feature>
<evidence type="ECO:0000256" key="4">
    <source>
        <dbReference type="ARBA" id="ARBA00022860"/>
    </source>
</evidence>
<name>A0A9P1G1F0_9DINO</name>
<dbReference type="GO" id="GO:0000922">
    <property type="term" value="C:spindle pole"/>
    <property type="evidence" value="ECO:0007669"/>
    <property type="project" value="TreeGrafter"/>
</dbReference>
<comment type="subcellular location">
    <subcellularLocation>
        <location evidence="1">Cytoplasm</location>
    </subcellularLocation>
</comment>
<feature type="region of interest" description="Disordered" evidence="5">
    <location>
        <begin position="1099"/>
        <end position="1157"/>
    </location>
</feature>
<proteinExistence type="predicted"/>
<evidence type="ECO:0000256" key="1">
    <source>
        <dbReference type="ARBA" id="ARBA00004496"/>
    </source>
</evidence>
<dbReference type="CDD" id="cd00201">
    <property type="entry name" value="WW"/>
    <property type="match status" value="3"/>
</dbReference>
<dbReference type="InterPro" id="IPR000048">
    <property type="entry name" value="IQ_motif_EF-hand-BS"/>
</dbReference>
<feature type="region of interest" description="Disordered" evidence="5">
    <location>
        <begin position="914"/>
        <end position="950"/>
    </location>
</feature>
<dbReference type="PROSITE" id="PS50096">
    <property type="entry name" value="IQ"/>
    <property type="match status" value="6"/>
</dbReference>
<feature type="compositionally biased region" description="Basic and acidic residues" evidence="5">
    <location>
        <begin position="936"/>
        <end position="945"/>
    </location>
</feature>
<dbReference type="GO" id="GO:0051295">
    <property type="term" value="P:establishment of meiotic spindle localization"/>
    <property type="evidence" value="ECO:0007669"/>
    <property type="project" value="TreeGrafter"/>
</dbReference>
<dbReference type="CDD" id="cd23767">
    <property type="entry name" value="IQCD"/>
    <property type="match status" value="1"/>
</dbReference>
<organism evidence="7">
    <name type="scientific">Cladocopium goreaui</name>
    <dbReference type="NCBI Taxonomy" id="2562237"/>
    <lineage>
        <taxon>Eukaryota</taxon>
        <taxon>Sar</taxon>
        <taxon>Alveolata</taxon>
        <taxon>Dinophyceae</taxon>
        <taxon>Suessiales</taxon>
        <taxon>Symbiodiniaceae</taxon>
        <taxon>Cladocopium</taxon>
    </lineage>
</organism>
<evidence type="ECO:0000259" key="6">
    <source>
        <dbReference type="PROSITE" id="PS50020"/>
    </source>
</evidence>
<keyword evidence="3" id="KW-0677">Repeat</keyword>
<dbReference type="PANTHER" id="PTHR22706">
    <property type="entry name" value="ASSEMBLY FACTOR FOR SPINDLE MICROTUBULES"/>
    <property type="match status" value="1"/>
</dbReference>
<dbReference type="SMART" id="SM00456">
    <property type="entry name" value="WW"/>
    <property type="match status" value="3"/>
</dbReference>
<keyword evidence="4" id="KW-0112">Calmodulin-binding</keyword>
<comment type="caution">
    <text evidence="7">The sequence shown here is derived from an EMBL/GenBank/DDBJ whole genome shotgun (WGS) entry which is preliminary data.</text>
</comment>
<dbReference type="EMBL" id="CAMXCT020002136">
    <property type="protein sequence ID" value="CAL1149321.1"/>
    <property type="molecule type" value="Genomic_DNA"/>
</dbReference>
<dbReference type="EMBL" id="CAMXCT030002136">
    <property type="protein sequence ID" value="CAL4783258.1"/>
    <property type="molecule type" value="Genomic_DNA"/>
</dbReference>
<feature type="compositionally biased region" description="Low complexity" evidence="5">
    <location>
        <begin position="1106"/>
        <end position="1119"/>
    </location>
</feature>
<dbReference type="Gene3D" id="2.20.70.10">
    <property type="match status" value="2"/>
</dbReference>
<evidence type="ECO:0000313" key="8">
    <source>
        <dbReference type="EMBL" id="CAL4783258.1"/>
    </source>
</evidence>
<feature type="domain" description="WW" evidence="6">
    <location>
        <begin position="56"/>
        <end position="89"/>
    </location>
</feature>
<feature type="compositionally biased region" description="Basic and acidic residues" evidence="5">
    <location>
        <begin position="750"/>
        <end position="792"/>
    </location>
</feature>
<keyword evidence="9" id="KW-1185">Reference proteome</keyword>
<dbReference type="Gene3D" id="1.20.5.190">
    <property type="match status" value="2"/>
</dbReference>
<dbReference type="Pfam" id="PF00397">
    <property type="entry name" value="WW"/>
    <property type="match status" value="2"/>
</dbReference>
<dbReference type="InterPro" id="IPR001202">
    <property type="entry name" value="WW_dom"/>
</dbReference>
<dbReference type="InterPro" id="IPR051185">
    <property type="entry name" value="ASPM"/>
</dbReference>
<feature type="region of interest" description="Disordered" evidence="5">
    <location>
        <begin position="817"/>
        <end position="874"/>
    </location>
</feature>
<dbReference type="EMBL" id="CAMXCT010002136">
    <property type="protein sequence ID" value="CAI3995946.1"/>
    <property type="molecule type" value="Genomic_DNA"/>
</dbReference>
<evidence type="ECO:0000256" key="2">
    <source>
        <dbReference type="ARBA" id="ARBA00022490"/>
    </source>
</evidence>
<feature type="region of interest" description="Disordered" evidence="5">
    <location>
        <begin position="723"/>
        <end position="792"/>
    </location>
</feature>
<dbReference type="PANTHER" id="PTHR22706:SF1">
    <property type="entry name" value="ASSEMBLY FACTOR FOR SPINDLE MICROTUBULES"/>
    <property type="match status" value="1"/>
</dbReference>
<dbReference type="PROSITE" id="PS50020">
    <property type="entry name" value="WW_DOMAIN_2"/>
    <property type="match status" value="3"/>
</dbReference>
<evidence type="ECO:0000256" key="3">
    <source>
        <dbReference type="ARBA" id="ARBA00022737"/>
    </source>
</evidence>
<dbReference type="SMART" id="SM00015">
    <property type="entry name" value="IQ"/>
    <property type="match status" value="6"/>
</dbReference>
<feature type="region of interest" description="Disordered" evidence="5">
    <location>
        <begin position="965"/>
        <end position="1010"/>
    </location>
</feature>
<sequence>MSTAPVRLAGKPATSIVNPVKRKANVLEMLSYVHSLGIDHIREADMVWIAEEAYNASLPPGWTEHEDENGRTYFYNTNRRESLWKHPLDQEFVEIANYWRRAIKAGGFWDIDEELAEMEEQIRASLADWMELYDDSGHKFFFNRKTEESLFDDPRHTTYHSLYTRIRFVNMMKEKLPLLALAPRATDPIVNAAELQRQQEEAENKAMRSVTRMQAAVRVMLARRKARLLSAKRCLNRVPPDLKGKLRLTVRTAVPGTHVKECVLQVTSSHRRNRAATRIQAHIRGLLARRRYRPMRDHRRFLIQNTIKIQRSLRHWLSTLADVKAARQARIQACIRLQCWARSMAARKLYSEKMGAYATFVKLKQVIISIQCHIRQWIARRRVKELRRLKYTSSVRLLQRQMKVFKAKAELMQHLRNEEPVQFIFHLTSGQKGSKILPFVWKLGMLPVGEDGLVIKPEEFRHQQLLEKMQRRKKRLGKKDEEEEVDAEPPRPIDLFSKVGVESLSDAAATVIQQTFHATQSGKKCRRAMGCARDLLDFVVDAAADQLATRAAAAPIIQSMFRGWLVRHNGIIDQKRKLYFSKKLEKIEIAQSFMHRFSSQLWLREFIRESSVHEAASKIQAHVRGMHARKYVARLVEEAEWPVKGWFEYTGMGRDCVQINVKFLSNPSFDAWRYFRKYGKQQTLLERIQEMQAEIDSCLRAYLGPAEYAAMEARKAAGQAAQRAKAEAEREQQEVSAMSVADQESSAIEEVVRAEEAEVRQAEEERLLEEEGLREEGETQEAEARAQEAPRAEEALANFSDAAQAHLVEAEVRQAEEERLLEEEGLREEGEAQEAAPAEEARRAEEVVENSAQPQDLAHPGEQEVSQQSLQRKESLDDLLAPSTLDLPGGWEAVWSDEHEAYYFWHMPTDTVQWDPPDPASPVRPGASLEVPPQNELHKDPEGKGSAHGVLSAAAASLEHYARLSHGSGTHRSGGSHFSKGSRRHSAEDLRSTAPVPWGQERYQGQGFSQTQFRQAAPFYEPMERTGKPRFVIRPGLVDMDALNKIEGEKMDQRFRRDRISDKRREKYPIPSQVEYNRMNSTVQGVFHRHVHHHVHYYNDEEDQQRQPQPAEPAELPPKAEIEGEASQPQQDQPLQEFQTQKKSKKKQLSKSSVPSKSVHEILCPIGFFPGPVGAAGSGLRKARSKSEGKLVR</sequence>
<dbReference type="SUPFAM" id="SSF51045">
    <property type="entry name" value="WW domain"/>
    <property type="match status" value="2"/>
</dbReference>
<reference evidence="8 9" key="2">
    <citation type="submission" date="2024-05" db="EMBL/GenBank/DDBJ databases">
        <authorList>
            <person name="Chen Y."/>
            <person name="Shah S."/>
            <person name="Dougan E. K."/>
            <person name="Thang M."/>
            <person name="Chan C."/>
        </authorList>
    </citation>
    <scope>NUCLEOTIDE SEQUENCE [LARGE SCALE GENOMIC DNA]</scope>
</reference>
<feature type="compositionally biased region" description="Basic and acidic residues" evidence="5">
    <location>
        <begin position="724"/>
        <end position="733"/>
    </location>
</feature>